<gene>
    <name evidence="6" type="ORF">GCM10007895_29210</name>
</gene>
<dbReference type="AlphaFoldDB" id="A0AA37W071"/>
<keyword evidence="7" id="KW-1185">Reference proteome</keyword>
<reference evidence="6" key="2">
    <citation type="submission" date="2023-01" db="EMBL/GenBank/DDBJ databases">
        <title>Draft genome sequence of Paraferrimonas sedimenticola strain NBRC 101628.</title>
        <authorList>
            <person name="Sun Q."/>
            <person name="Mori K."/>
        </authorList>
    </citation>
    <scope>NUCLEOTIDE SEQUENCE</scope>
    <source>
        <strain evidence="6">NBRC 101628</strain>
    </source>
</reference>
<dbReference type="PROSITE" id="PS50931">
    <property type="entry name" value="HTH_LYSR"/>
    <property type="match status" value="1"/>
</dbReference>
<organism evidence="6 7">
    <name type="scientific">Paraferrimonas sedimenticola</name>
    <dbReference type="NCBI Taxonomy" id="375674"/>
    <lineage>
        <taxon>Bacteria</taxon>
        <taxon>Pseudomonadati</taxon>
        <taxon>Pseudomonadota</taxon>
        <taxon>Gammaproteobacteria</taxon>
        <taxon>Alteromonadales</taxon>
        <taxon>Ferrimonadaceae</taxon>
        <taxon>Paraferrimonas</taxon>
    </lineage>
</organism>
<dbReference type="InterPro" id="IPR036388">
    <property type="entry name" value="WH-like_DNA-bd_sf"/>
</dbReference>
<evidence type="ECO:0000256" key="3">
    <source>
        <dbReference type="ARBA" id="ARBA00023125"/>
    </source>
</evidence>
<dbReference type="PANTHER" id="PTHR30126">
    <property type="entry name" value="HTH-TYPE TRANSCRIPTIONAL REGULATOR"/>
    <property type="match status" value="1"/>
</dbReference>
<dbReference type="InterPro" id="IPR036390">
    <property type="entry name" value="WH_DNA-bd_sf"/>
</dbReference>
<evidence type="ECO:0000259" key="5">
    <source>
        <dbReference type="PROSITE" id="PS50931"/>
    </source>
</evidence>
<comment type="similarity">
    <text evidence="1">Belongs to the LysR transcriptional regulatory family.</text>
</comment>
<dbReference type="EMBL" id="BSNC01000006">
    <property type="protein sequence ID" value="GLP97614.1"/>
    <property type="molecule type" value="Genomic_DNA"/>
</dbReference>
<dbReference type="FunFam" id="1.10.10.10:FF:000001">
    <property type="entry name" value="LysR family transcriptional regulator"/>
    <property type="match status" value="1"/>
</dbReference>
<dbReference type="RefSeq" id="WP_095504553.1">
    <property type="nucleotide sequence ID" value="NZ_BSNC01000006.1"/>
</dbReference>
<evidence type="ECO:0000313" key="6">
    <source>
        <dbReference type="EMBL" id="GLP97614.1"/>
    </source>
</evidence>
<dbReference type="Proteomes" id="UP001161422">
    <property type="component" value="Unassembled WGS sequence"/>
</dbReference>
<evidence type="ECO:0000256" key="4">
    <source>
        <dbReference type="ARBA" id="ARBA00023163"/>
    </source>
</evidence>
<reference evidence="6" key="1">
    <citation type="journal article" date="2014" name="Int. J. Syst. Evol. Microbiol.">
        <title>Complete genome sequence of Corynebacterium casei LMG S-19264T (=DSM 44701T), isolated from a smear-ripened cheese.</title>
        <authorList>
            <consortium name="US DOE Joint Genome Institute (JGI-PGF)"/>
            <person name="Walter F."/>
            <person name="Albersmeier A."/>
            <person name="Kalinowski J."/>
            <person name="Ruckert C."/>
        </authorList>
    </citation>
    <scope>NUCLEOTIDE SEQUENCE</scope>
    <source>
        <strain evidence="6">NBRC 101628</strain>
    </source>
</reference>
<dbReference type="Gene3D" id="3.40.190.290">
    <property type="match status" value="1"/>
</dbReference>
<dbReference type="Gene3D" id="1.10.10.10">
    <property type="entry name" value="Winged helix-like DNA-binding domain superfamily/Winged helix DNA-binding domain"/>
    <property type="match status" value="1"/>
</dbReference>
<proteinExistence type="inferred from homology"/>
<protein>
    <submittedName>
        <fullName evidence="6">LysR family transcriptional regulator</fullName>
    </submittedName>
</protein>
<accession>A0AA37W071</accession>
<keyword evidence="2" id="KW-0805">Transcription regulation</keyword>
<dbReference type="GO" id="GO:0000976">
    <property type="term" value="F:transcription cis-regulatory region binding"/>
    <property type="evidence" value="ECO:0007669"/>
    <property type="project" value="TreeGrafter"/>
</dbReference>
<dbReference type="Pfam" id="PF03466">
    <property type="entry name" value="LysR_substrate"/>
    <property type="match status" value="1"/>
</dbReference>
<keyword evidence="3" id="KW-0238">DNA-binding</keyword>
<comment type="caution">
    <text evidence="6">The sequence shown here is derived from an EMBL/GenBank/DDBJ whole genome shotgun (WGS) entry which is preliminary data.</text>
</comment>
<dbReference type="Pfam" id="PF00126">
    <property type="entry name" value="HTH_1"/>
    <property type="match status" value="1"/>
</dbReference>
<dbReference type="SUPFAM" id="SSF53850">
    <property type="entry name" value="Periplasmic binding protein-like II"/>
    <property type="match status" value="1"/>
</dbReference>
<keyword evidence="4" id="KW-0804">Transcription</keyword>
<evidence type="ECO:0000313" key="7">
    <source>
        <dbReference type="Proteomes" id="UP001161422"/>
    </source>
</evidence>
<dbReference type="SUPFAM" id="SSF46785">
    <property type="entry name" value="Winged helix' DNA-binding domain"/>
    <property type="match status" value="1"/>
</dbReference>
<dbReference type="InterPro" id="IPR000847">
    <property type="entry name" value="LysR_HTH_N"/>
</dbReference>
<dbReference type="PANTHER" id="PTHR30126:SF91">
    <property type="entry name" value="LYSR FAMILY TRANSCRIPTIONAL REGULATOR"/>
    <property type="match status" value="1"/>
</dbReference>
<name>A0AA37W071_9GAMM</name>
<dbReference type="GO" id="GO:0003700">
    <property type="term" value="F:DNA-binding transcription factor activity"/>
    <property type="evidence" value="ECO:0007669"/>
    <property type="project" value="InterPro"/>
</dbReference>
<evidence type="ECO:0000256" key="2">
    <source>
        <dbReference type="ARBA" id="ARBA00023015"/>
    </source>
</evidence>
<sequence length="291" mass="32182">MVNIEHIQTFVLAADKGSFSAAARHLRRSASSVSMIISTLEDQLGITLFDRSKKHPVLTPAGTRLYDHAQTLLRQANRIELLALSVIEEVEEKLTIGIGELIPFELIEEPLAKVIRKFANTEFEILRDSRQELERRFKEGHIDALIRARSAATDTDADFFQFKSLPVVCICSPDSELADQAIVKSSDLIGLRQICCASMLDNDLLSVGGTMSNDILTASSMHDLMNLVEQDLGWAYLPHAFASKRLQLGTLQTFQPDFLISGELSGIDVDLLLKPMASGPVTNMLKDLLSD</sequence>
<dbReference type="InterPro" id="IPR005119">
    <property type="entry name" value="LysR_subst-bd"/>
</dbReference>
<evidence type="ECO:0000256" key="1">
    <source>
        <dbReference type="ARBA" id="ARBA00009437"/>
    </source>
</evidence>
<feature type="domain" description="HTH lysR-type" evidence="5">
    <location>
        <begin position="2"/>
        <end position="59"/>
    </location>
</feature>